<comment type="cofactor">
    <cofactor evidence="1 4">
        <name>pyridoxal 5'-phosphate</name>
        <dbReference type="ChEBI" id="CHEBI:597326"/>
    </cofactor>
</comment>
<name>A0A9Q5NE94_SANBA</name>
<dbReference type="AlphaFoldDB" id="A0A9Q5NE94"/>
<dbReference type="GO" id="GO:0019752">
    <property type="term" value="P:carboxylic acid metabolic process"/>
    <property type="evidence" value="ECO:0007669"/>
    <property type="project" value="InterPro"/>
</dbReference>
<dbReference type="Proteomes" id="UP000757232">
    <property type="component" value="Unassembled WGS sequence"/>
</dbReference>
<feature type="domain" description="L-tyrosine decarboxylase C-terminal" evidence="5">
    <location>
        <begin position="599"/>
        <end position="692"/>
    </location>
</feature>
<proteinExistence type="predicted"/>
<evidence type="ECO:0000256" key="1">
    <source>
        <dbReference type="ARBA" id="ARBA00001933"/>
    </source>
</evidence>
<dbReference type="PANTHER" id="PTHR42735:SF4">
    <property type="entry name" value="PYRIDOXAL PHOSPHATE-DEPENDENT DECARBOXYLASE FAMILY PROTEIN"/>
    <property type="match status" value="1"/>
</dbReference>
<dbReference type="Gene3D" id="3.40.640.10">
    <property type="entry name" value="Type I PLP-dependent aspartate aminotransferase-like (Major domain)"/>
    <property type="match status" value="1"/>
</dbReference>
<dbReference type="EMBL" id="LNZH02000118">
    <property type="protein sequence ID" value="OCB90769.1"/>
    <property type="molecule type" value="Genomic_DNA"/>
</dbReference>
<evidence type="ECO:0000256" key="4">
    <source>
        <dbReference type="PIRSR" id="PIRSR602129-50"/>
    </source>
</evidence>
<evidence type="ECO:0000313" key="7">
    <source>
        <dbReference type="Proteomes" id="UP000757232"/>
    </source>
</evidence>
<keyword evidence="7" id="KW-1185">Reference proteome</keyword>
<dbReference type="GO" id="GO:0016830">
    <property type="term" value="F:carbon-carbon lyase activity"/>
    <property type="evidence" value="ECO:0007669"/>
    <property type="project" value="InterPro"/>
</dbReference>
<dbReference type="InterPro" id="IPR002129">
    <property type="entry name" value="PyrdxlP-dep_de-COase"/>
</dbReference>
<keyword evidence="6" id="KW-0808">Transferase</keyword>
<gene>
    <name evidence="6" type="ORF">A7U60_g2013</name>
</gene>
<dbReference type="InterPro" id="IPR015421">
    <property type="entry name" value="PyrdxlP-dep_Trfase_major"/>
</dbReference>
<dbReference type="GO" id="GO:0030170">
    <property type="term" value="F:pyridoxal phosphate binding"/>
    <property type="evidence" value="ECO:0007669"/>
    <property type="project" value="InterPro"/>
</dbReference>
<sequence length="978" mass="108179">MSGSSTSDQPVFRIPDSEDHERVSALFLGPKAENQALLSQCFNIVVSKQTEARQAYFPSDPNFITSDIQAQSAYVAKAQELQDKLGTLLQNLGQWSLPFYSPRYSAHMCADQTLPAILGYLSTMFYNPNNVAFEGGPYTTQIELIVGEQLSEMMGYDPDKAWGHIACDGTVANIESIWACRNLKFYPLSLRSAMEAGEDLEFIADSFNVELLDGTTKLLKDCSTWEMLNLPVSVVLDIPDRLYDQYSISSTYLEGALNNHLVQTIGKDVLMQKWSIELQPTVVVPSTKHYSWPKGGALAGIGSDNVVNIDVDVDARMNIDKLREYLMDCAESKRAVYQVVAVIGTTEEGAVDRLEDIVNLRDELKQYGLTFAVHADAAWGGYFATMLPPADQSRADPPFVPNVGLRTDTAAQLRALKDTDSITIDPHKAGYVPYPAGGLCYKDGRMRYQVTWTAPYIDQGNLGENIGIYGLEGSKPGAAPAAVYLGHQVVGLNADGYGVLLGEASFTCRRFASHWATMSDDTTSFIIVPMNRLPAEIQDPSDTKAIEEQKQFIREHIINVANADLVNDADALTLLNQLGSDLNINAFACNFRYSDGTLNKDVVEANNLNRRIFERLSVRSPGQDPLAIPFYVTSTTFTMKDYGECCQKFKNRLGLEGPQDLFVLRNVVMCPFSTTHGFLRELTDYFQSVLEEEVENARKRNEEQPGTHNFIVQGTDRLYLVHLPTFHMASGRRQIILTAALSAEDQQKYTDAKAANPSTVVTLRNVDAMLLDDIVNGKDFQATMSFPDQDITVTINSVQIVKLRSLDTEDFDSQYPRLMPFYLYGTSAQPHIDHMLVLAPNIQLTAGLVQLTLNDGSSVSDSDLTTGVIAIAQDVHERAMQPFAIMSSSQVPETFFFKAGTQMAVKIYRDPFPTSTLDKISMDEVTELLGEGSIQIVGDVYVDSDSLNGDDSSSGTMSQATKKEWVDAVDQMHQQLSS</sequence>
<dbReference type="InterPro" id="IPR015424">
    <property type="entry name" value="PyrdxlP-dep_Trfase"/>
</dbReference>
<evidence type="ECO:0000256" key="3">
    <source>
        <dbReference type="ARBA" id="ARBA00023239"/>
    </source>
</evidence>
<accession>A0A9Q5NE94</accession>
<evidence type="ECO:0000259" key="5">
    <source>
        <dbReference type="Pfam" id="PF21391"/>
    </source>
</evidence>
<reference evidence="6" key="1">
    <citation type="submission" date="2016-06" db="EMBL/GenBank/DDBJ databases">
        <title>Draft Genome sequence of the fungus Inonotus baumii.</title>
        <authorList>
            <person name="Zhu H."/>
            <person name="Lin W."/>
        </authorList>
    </citation>
    <scope>NUCLEOTIDE SEQUENCE</scope>
    <source>
        <strain evidence="6">821</strain>
    </source>
</reference>
<keyword evidence="3" id="KW-0456">Lyase</keyword>
<dbReference type="PANTHER" id="PTHR42735">
    <property type="match status" value="1"/>
</dbReference>
<dbReference type="SUPFAM" id="SSF53383">
    <property type="entry name" value="PLP-dependent transferases"/>
    <property type="match status" value="1"/>
</dbReference>
<dbReference type="InterPro" id="IPR050477">
    <property type="entry name" value="GrpII_AminoAcid_Decarb"/>
</dbReference>
<dbReference type="GO" id="GO:0016740">
    <property type="term" value="F:transferase activity"/>
    <property type="evidence" value="ECO:0007669"/>
    <property type="project" value="UniProtKB-KW"/>
</dbReference>
<dbReference type="InterPro" id="IPR049373">
    <property type="entry name" value="TyrDC_C"/>
</dbReference>
<feature type="modified residue" description="N6-(pyridoxal phosphate)lysine" evidence="4">
    <location>
        <position position="428"/>
    </location>
</feature>
<comment type="caution">
    <text evidence="6">The sequence shown here is derived from an EMBL/GenBank/DDBJ whole genome shotgun (WGS) entry which is preliminary data.</text>
</comment>
<evidence type="ECO:0000256" key="2">
    <source>
        <dbReference type="ARBA" id="ARBA00022898"/>
    </source>
</evidence>
<keyword evidence="2 4" id="KW-0663">Pyridoxal phosphate</keyword>
<organism evidence="6 7">
    <name type="scientific">Sanghuangporus baumii</name>
    <name type="common">Phellinus baumii</name>
    <dbReference type="NCBI Taxonomy" id="108892"/>
    <lineage>
        <taxon>Eukaryota</taxon>
        <taxon>Fungi</taxon>
        <taxon>Dikarya</taxon>
        <taxon>Basidiomycota</taxon>
        <taxon>Agaricomycotina</taxon>
        <taxon>Agaricomycetes</taxon>
        <taxon>Hymenochaetales</taxon>
        <taxon>Hymenochaetaceae</taxon>
        <taxon>Sanghuangporus</taxon>
    </lineage>
</organism>
<dbReference type="OrthoDB" id="2161780at2759"/>
<protein>
    <submittedName>
        <fullName evidence="6">PLP-dependent transferase</fullName>
    </submittedName>
</protein>
<evidence type="ECO:0000313" key="6">
    <source>
        <dbReference type="EMBL" id="OCB90769.1"/>
    </source>
</evidence>
<dbReference type="Pfam" id="PF00282">
    <property type="entry name" value="Pyridoxal_deC"/>
    <property type="match status" value="1"/>
</dbReference>
<dbReference type="Pfam" id="PF21391">
    <property type="entry name" value="tyr_de_CO2_C"/>
    <property type="match status" value="1"/>
</dbReference>